<dbReference type="EMBL" id="JAUSUE010000010">
    <property type="protein sequence ID" value="MDQ0203877.1"/>
    <property type="molecule type" value="Genomic_DNA"/>
</dbReference>
<dbReference type="InterPro" id="IPR043129">
    <property type="entry name" value="ATPase_NBD"/>
</dbReference>
<dbReference type="SMART" id="SM00842">
    <property type="entry name" value="FtsA"/>
    <property type="match status" value="1"/>
</dbReference>
<keyword evidence="2" id="KW-0131">Cell cycle</keyword>
<organism evidence="2 3">
    <name type="scientific">Pectinatus haikarae</name>
    <dbReference type="NCBI Taxonomy" id="349096"/>
    <lineage>
        <taxon>Bacteria</taxon>
        <taxon>Bacillati</taxon>
        <taxon>Bacillota</taxon>
        <taxon>Negativicutes</taxon>
        <taxon>Selenomonadales</taxon>
        <taxon>Selenomonadaceae</taxon>
        <taxon>Pectinatus</taxon>
    </lineage>
</organism>
<feature type="domain" description="SHS2" evidence="1">
    <location>
        <begin position="20"/>
        <end position="216"/>
    </location>
</feature>
<dbReference type="InterPro" id="IPR003494">
    <property type="entry name" value="SHS2_FtsA"/>
</dbReference>
<sequence>MKTHKTSVPVQQTAPNDDLIFALDIGTRSVIGIVAEKTETEDSRIIDTERQEHKTRSMLDGQIHDVPQVAEIISAVKNRLEERTGPLRKVSVAAAGRALYTMTAEAQMEVDGIISPEQQKQLDFIAVQTAQKKLAASNIVKDTSLYYCVGYSTVYYMLDDTKIKSLIGQRGRIASASVIATFLPRQVVDSMQSALATAGLEMQALTLEPIAAISVLIPTTMRHLNLALVDIGAGTSDVAITKDGSVIAYGMVPMAGDEITEAISKYYLLDFNVAEDVKRKLAEDTAQEITFCDILGSEYTLPKEEIVSAVINNITELAQAIANQILTLNTAAPQAVMLVGGGSLTPHLAQEVAKKLDMPVPRVAVRMPDKVDGIINIPDTLKAPDAVTPLGILKTASIQTLSLISMYINEKEYNMFNFKELTIADILLNAGVNLHKYNGKPGLGIMISINEKAKILSGTMGTLAKLKLNGKTASLSDIAPEKSHITIECGTDGTVPTVKLCDVTEQTAALNLYVNGELTTVKQFYLINGLPCHDKNTILKDKDALTVPDSFTVADALACAGYNIKNSIYNYTLNGLQKTCESSPQIKLNGQDAYLSDAIHENDEIDFVEPARIALKKLLKDMSVAADITVLFDDKPCVVHTSASSAISVNGNSASAEYLLNDGDDIVCTSSGGQSRAMIGDVLLAADFTPPKPDSRVTFQILKNNSPAEFTTVVNEHDSIKIVLTPMYSDDSPQKKEENTAK</sequence>
<dbReference type="Proteomes" id="UP001239167">
    <property type="component" value="Unassembled WGS sequence"/>
</dbReference>
<reference evidence="2 3" key="1">
    <citation type="submission" date="2023-07" db="EMBL/GenBank/DDBJ databases">
        <title>Genomic Encyclopedia of Type Strains, Phase IV (KMG-IV): sequencing the most valuable type-strain genomes for metagenomic binning, comparative biology and taxonomic classification.</title>
        <authorList>
            <person name="Goeker M."/>
        </authorList>
    </citation>
    <scope>NUCLEOTIDE SEQUENCE [LARGE SCALE GENOMIC DNA]</scope>
    <source>
        <strain evidence="2 3">DSM 16980</strain>
    </source>
</reference>
<accession>A0ABT9Y9L1</accession>
<comment type="caution">
    <text evidence="2">The sequence shown here is derived from an EMBL/GenBank/DDBJ whole genome shotgun (WGS) entry which is preliminary data.</text>
</comment>
<proteinExistence type="predicted"/>
<name>A0ABT9Y9L1_9FIRM</name>
<dbReference type="CDD" id="cd24004">
    <property type="entry name" value="ASKHA_NBD_PilM-like"/>
    <property type="match status" value="1"/>
</dbReference>
<evidence type="ECO:0000313" key="3">
    <source>
        <dbReference type="Proteomes" id="UP001239167"/>
    </source>
</evidence>
<evidence type="ECO:0000313" key="2">
    <source>
        <dbReference type="EMBL" id="MDQ0203877.1"/>
    </source>
</evidence>
<dbReference type="RefSeq" id="WP_307224021.1">
    <property type="nucleotide sequence ID" value="NZ_CP116940.1"/>
</dbReference>
<evidence type="ECO:0000259" key="1">
    <source>
        <dbReference type="SMART" id="SM00842"/>
    </source>
</evidence>
<gene>
    <name evidence="2" type="ORF">J2S01_001596</name>
</gene>
<dbReference type="Gene3D" id="3.30.420.40">
    <property type="match status" value="2"/>
</dbReference>
<dbReference type="InterPro" id="IPR050696">
    <property type="entry name" value="FtsA/MreB"/>
</dbReference>
<keyword evidence="2" id="KW-0132">Cell division</keyword>
<dbReference type="GO" id="GO:0051301">
    <property type="term" value="P:cell division"/>
    <property type="evidence" value="ECO:0007669"/>
    <property type="project" value="UniProtKB-KW"/>
</dbReference>
<dbReference type="Pfam" id="PF14450">
    <property type="entry name" value="FtsA"/>
    <property type="match status" value="1"/>
</dbReference>
<dbReference type="SUPFAM" id="SSF53067">
    <property type="entry name" value="Actin-like ATPase domain"/>
    <property type="match status" value="2"/>
</dbReference>
<keyword evidence="3" id="KW-1185">Reference proteome</keyword>
<protein>
    <submittedName>
        <fullName evidence="2">Cell division protein FtsA</fullName>
    </submittedName>
</protein>
<dbReference type="PANTHER" id="PTHR32432:SF3">
    <property type="entry name" value="ETHANOLAMINE UTILIZATION PROTEIN EUTJ"/>
    <property type="match status" value="1"/>
</dbReference>
<dbReference type="PANTHER" id="PTHR32432">
    <property type="entry name" value="CELL DIVISION PROTEIN FTSA-RELATED"/>
    <property type="match status" value="1"/>
</dbReference>